<dbReference type="Gene3D" id="2.60.40.10">
    <property type="entry name" value="Immunoglobulins"/>
    <property type="match status" value="1"/>
</dbReference>
<reference evidence="2" key="1">
    <citation type="submission" date="2021-09" db="EMBL/GenBank/DDBJ databases">
        <title>The genome of Mauremys mutica provides insights into the evolution of semi-aquatic lifestyle.</title>
        <authorList>
            <person name="Gong S."/>
            <person name="Gao Y."/>
        </authorList>
    </citation>
    <scope>NUCLEOTIDE SEQUENCE</scope>
    <source>
        <strain evidence="2">MM-2020</strain>
        <tissue evidence="2">Muscle</tissue>
    </source>
</reference>
<gene>
    <name evidence="2" type="ORF">KIL84_022487</name>
</gene>
<comment type="caution">
    <text evidence="2">The sequence shown here is derived from an EMBL/GenBank/DDBJ whole genome shotgun (WGS) entry which is preliminary data.</text>
</comment>
<proteinExistence type="predicted"/>
<organism evidence="2 3">
    <name type="scientific">Mauremys mutica</name>
    <name type="common">yellowpond turtle</name>
    <dbReference type="NCBI Taxonomy" id="74926"/>
    <lineage>
        <taxon>Eukaryota</taxon>
        <taxon>Metazoa</taxon>
        <taxon>Chordata</taxon>
        <taxon>Craniata</taxon>
        <taxon>Vertebrata</taxon>
        <taxon>Euteleostomi</taxon>
        <taxon>Archelosauria</taxon>
        <taxon>Testudinata</taxon>
        <taxon>Testudines</taxon>
        <taxon>Cryptodira</taxon>
        <taxon>Durocryptodira</taxon>
        <taxon>Testudinoidea</taxon>
        <taxon>Geoemydidae</taxon>
        <taxon>Geoemydinae</taxon>
        <taxon>Mauremys</taxon>
    </lineage>
</organism>
<dbReference type="InterPro" id="IPR013783">
    <property type="entry name" value="Ig-like_fold"/>
</dbReference>
<dbReference type="InterPro" id="IPR003961">
    <property type="entry name" value="FN3_dom"/>
</dbReference>
<dbReference type="InterPro" id="IPR036116">
    <property type="entry name" value="FN3_sf"/>
</dbReference>
<feature type="chain" id="PRO_5039703451" description="Fibronectin type-III domain-containing protein" evidence="1">
    <location>
        <begin position="20"/>
        <end position="119"/>
    </location>
</feature>
<evidence type="ECO:0000256" key="1">
    <source>
        <dbReference type="SAM" id="SignalP"/>
    </source>
</evidence>
<dbReference type="CDD" id="cd00063">
    <property type="entry name" value="FN3"/>
    <property type="match status" value="1"/>
</dbReference>
<keyword evidence="3" id="KW-1185">Reference proteome</keyword>
<accession>A0A9D3WQV5</accession>
<dbReference type="EMBL" id="JAHDVG010000488">
    <property type="protein sequence ID" value="KAH1164928.1"/>
    <property type="molecule type" value="Genomic_DNA"/>
</dbReference>
<feature type="signal peptide" evidence="1">
    <location>
        <begin position="1"/>
        <end position="19"/>
    </location>
</feature>
<dbReference type="Proteomes" id="UP000827986">
    <property type="component" value="Unassembled WGS sequence"/>
</dbReference>
<dbReference type="SUPFAM" id="SSF49265">
    <property type="entry name" value="Fibronectin type III"/>
    <property type="match status" value="1"/>
</dbReference>
<sequence length="119" mass="13913">MKYTSVLFLVSIFFSTHLGDMVGTDPFPPEAPKNLRQGNFTVGHDGSLSIIINWDAPPKGNLEIHHYKIYWSLRVPRKPMMAARKDNWKMRRVHVILLHVLPRIPSRVMSPRVHRWQSF</sequence>
<evidence type="ECO:0008006" key="4">
    <source>
        <dbReference type="Google" id="ProtNLM"/>
    </source>
</evidence>
<evidence type="ECO:0000313" key="2">
    <source>
        <dbReference type="EMBL" id="KAH1164928.1"/>
    </source>
</evidence>
<protein>
    <recommendedName>
        <fullName evidence="4">Fibronectin type-III domain-containing protein</fullName>
    </recommendedName>
</protein>
<keyword evidence="1" id="KW-0732">Signal</keyword>
<dbReference type="AlphaFoldDB" id="A0A9D3WQV5"/>
<evidence type="ECO:0000313" key="3">
    <source>
        <dbReference type="Proteomes" id="UP000827986"/>
    </source>
</evidence>
<name>A0A9D3WQV5_9SAUR</name>